<dbReference type="AlphaFoldDB" id="A0A2J4HZH3"/>
<dbReference type="EMBL" id="UFZA01000001">
    <property type="protein sequence ID" value="STE03009.1"/>
    <property type="molecule type" value="Genomic_DNA"/>
</dbReference>
<evidence type="ECO:0000313" key="2">
    <source>
        <dbReference type="EMBL" id="EFM7861039.1"/>
    </source>
</evidence>
<protein>
    <recommendedName>
        <fullName evidence="8">Secreted protein</fullName>
    </recommendedName>
</protein>
<evidence type="ECO:0000313" key="4">
    <source>
        <dbReference type="EMBL" id="STE03009.1"/>
    </source>
</evidence>
<evidence type="ECO:0000313" key="7">
    <source>
        <dbReference type="Proteomes" id="UP000587626"/>
    </source>
</evidence>
<keyword evidence="1" id="KW-0732">Signal</keyword>
<evidence type="ECO:0000313" key="6">
    <source>
        <dbReference type="Proteomes" id="UP000255164"/>
    </source>
</evidence>
<name>A0A2J4HZH3_ECOLX</name>
<accession>A0A2J4HZH3</accession>
<dbReference type="Proteomes" id="UP000587626">
    <property type="component" value="Unassembled WGS sequence"/>
</dbReference>
<feature type="signal peptide" evidence="1">
    <location>
        <begin position="1"/>
        <end position="22"/>
    </location>
</feature>
<evidence type="ECO:0008006" key="8">
    <source>
        <dbReference type="Google" id="ProtNLM"/>
    </source>
</evidence>
<dbReference type="RefSeq" id="WP_000144227.1">
    <property type="nucleotide sequence ID" value="NZ_BFIW01000024.1"/>
</dbReference>
<reference evidence="3 5" key="1">
    <citation type="submission" date="2018-01" db="EMBL/GenBank/DDBJ databases">
        <title>Draft Genomic Sequencing Of Potential Extraintestinal Pathogenic Escherichia coli B8S18 Isolated From Retail Chicken Skin.</title>
        <authorList>
            <person name="Xu A."/>
            <person name="Tilman S."/>
            <person name="Wisser-Parker K."/>
            <person name="Sheen S."/>
            <person name="Sommers C."/>
        </authorList>
    </citation>
    <scope>NUCLEOTIDE SEQUENCE [LARGE SCALE GENOMIC DNA]</scope>
    <source>
        <strain evidence="3 5">B8S18Com</strain>
    </source>
</reference>
<dbReference type="Proteomes" id="UP000255164">
    <property type="component" value="Unassembled WGS sequence"/>
</dbReference>
<proteinExistence type="predicted"/>
<dbReference type="EMBL" id="AATLXB010000021">
    <property type="protein sequence ID" value="EFM7861039.1"/>
    <property type="molecule type" value="Genomic_DNA"/>
</dbReference>
<dbReference type="Proteomes" id="UP000236598">
    <property type="component" value="Unassembled WGS sequence"/>
</dbReference>
<evidence type="ECO:0000313" key="5">
    <source>
        <dbReference type="Proteomes" id="UP000236598"/>
    </source>
</evidence>
<reference evidence="4 6" key="2">
    <citation type="submission" date="2018-06" db="EMBL/GenBank/DDBJ databases">
        <authorList>
            <consortium name="Pathogen Informatics"/>
            <person name="Doyle S."/>
        </authorList>
    </citation>
    <scope>NUCLEOTIDE SEQUENCE [LARGE SCALE GENOMIC DNA]</scope>
    <source>
        <strain evidence="4 6">NCTC10082</strain>
    </source>
</reference>
<evidence type="ECO:0000313" key="3">
    <source>
        <dbReference type="EMBL" id="PNY65324.1"/>
    </source>
</evidence>
<feature type="chain" id="PRO_5042696128" description="Secreted protein" evidence="1">
    <location>
        <begin position="23"/>
        <end position="96"/>
    </location>
</feature>
<evidence type="ECO:0000256" key="1">
    <source>
        <dbReference type="SAM" id="SignalP"/>
    </source>
</evidence>
<organism evidence="3 5">
    <name type="scientific">Escherichia coli</name>
    <dbReference type="NCBI Taxonomy" id="562"/>
    <lineage>
        <taxon>Bacteria</taxon>
        <taxon>Pseudomonadati</taxon>
        <taxon>Pseudomonadota</taxon>
        <taxon>Gammaproteobacteria</taxon>
        <taxon>Enterobacterales</taxon>
        <taxon>Enterobacteriaceae</taxon>
        <taxon>Escherichia</taxon>
    </lineage>
</organism>
<reference evidence="2 7" key="3">
    <citation type="submission" date="2018-08" db="EMBL/GenBank/DDBJ databases">
        <authorList>
            <consortium name="GenomeTrakr network: Whole genome sequencing for foodborne pathogen traceback"/>
        </authorList>
    </citation>
    <scope>NUCLEOTIDE SEQUENCE [LARGE SCALE GENOMIC DNA]</scope>
    <source>
        <strain evidence="2 7">NC_STEC194</strain>
    </source>
</reference>
<dbReference type="EMBL" id="PPHQ01000028">
    <property type="protein sequence ID" value="PNY65324.1"/>
    <property type="molecule type" value="Genomic_DNA"/>
</dbReference>
<gene>
    <name evidence="2" type="ORF">B6R15_002275</name>
    <name evidence="3" type="ORF">C2M16_24125</name>
    <name evidence="4" type="ORF">NCTC10082_01324</name>
</gene>
<sequence length="96" mass="11240">MTFRYPVLWTFLLMMFAFSVQGEPSLPQDVQHFLSNAEMCQHLAGEWDSSLPEKDKRDIEKGVDTWCPPAKKSLPVLREKYKENKEIIKILSAYDF</sequence>